<feature type="binding site" evidence="14">
    <location>
        <position position="130"/>
    </location>
    <ligand>
        <name>L-threonine</name>
        <dbReference type="ChEBI" id="CHEBI:57926"/>
    </ligand>
</feature>
<feature type="binding site" evidence="14">
    <location>
        <position position="187"/>
    </location>
    <ligand>
        <name>ATP</name>
        <dbReference type="ChEBI" id="CHEBI:30616"/>
    </ligand>
</feature>
<feature type="binding site" evidence="14">
    <location>
        <position position="102"/>
    </location>
    <ligand>
        <name>ATP</name>
        <dbReference type="ChEBI" id="CHEBI:30616"/>
    </ligand>
</feature>
<dbReference type="InterPro" id="IPR038385">
    <property type="entry name" value="Sua5/YwlC_C"/>
</dbReference>
<keyword evidence="10 13" id="KW-0067">ATP-binding</keyword>
<keyword evidence="5 13" id="KW-0963">Cytoplasm</keyword>
<dbReference type="EC" id="2.7.7.87" evidence="3 13"/>
<feature type="binding site" evidence="14">
    <location>
        <position position="20"/>
    </location>
    <ligand>
        <name>L-threonine</name>
        <dbReference type="ChEBI" id="CHEBI:57926"/>
    </ligand>
</feature>
<dbReference type="Proteomes" id="UP000217186">
    <property type="component" value="Chromosome"/>
</dbReference>
<feature type="binding site" evidence="14">
    <location>
        <position position="106"/>
    </location>
    <ligand>
        <name>L-threonine</name>
        <dbReference type="ChEBI" id="CHEBI:57926"/>
    </ligand>
</feature>
<keyword evidence="7 13" id="KW-0819">tRNA processing</keyword>
<feature type="binding site" evidence="14">
    <location>
        <position position="52"/>
    </location>
    <ligand>
        <name>L-threonine</name>
        <dbReference type="ChEBI" id="CHEBI:57926"/>
    </ligand>
</feature>
<evidence type="ECO:0000256" key="2">
    <source>
        <dbReference type="ARBA" id="ARBA00007663"/>
    </source>
</evidence>
<evidence type="ECO:0000256" key="5">
    <source>
        <dbReference type="ARBA" id="ARBA00022490"/>
    </source>
</evidence>
<dbReference type="Gene3D" id="3.90.870.10">
    <property type="entry name" value="DHBP synthase"/>
    <property type="match status" value="1"/>
</dbReference>
<evidence type="ECO:0000256" key="6">
    <source>
        <dbReference type="ARBA" id="ARBA00022679"/>
    </source>
</evidence>
<evidence type="ECO:0000256" key="7">
    <source>
        <dbReference type="ARBA" id="ARBA00022694"/>
    </source>
</evidence>
<evidence type="ECO:0000256" key="13">
    <source>
        <dbReference type="PIRNR" id="PIRNR004930"/>
    </source>
</evidence>
<dbReference type="KEGG" id="pvn:A7sIIA15_06540"/>
<feature type="binding site" evidence="14">
    <location>
        <position position="173"/>
    </location>
    <ligand>
        <name>L-threonine</name>
        <dbReference type="ChEBI" id="CHEBI:57926"/>
    </ligand>
</feature>
<dbReference type="InterPro" id="IPR050156">
    <property type="entry name" value="TC-AMP_synthase_SUA5"/>
</dbReference>
<dbReference type="PANTHER" id="PTHR17490">
    <property type="entry name" value="SUA5"/>
    <property type="match status" value="1"/>
</dbReference>
<evidence type="ECO:0000256" key="9">
    <source>
        <dbReference type="ARBA" id="ARBA00022741"/>
    </source>
</evidence>
<proteinExistence type="inferred from homology"/>
<evidence type="ECO:0000256" key="3">
    <source>
        <dbReference type="ARBA" id="ARBA00012584"/>
    </source>
</evidence>
<gene>
    <name evidence="16" type="ORF">A7sIIA15_06540</name>
</gene>
<dbReference type="GO" id="GO:0061710">
    <property type="term" value="F:L-threonylcarbamoyladenylate synthase"/>
    <property type="evidence" value="ECO:0007669"/>
    <property type="project" value="UniProtKB-EC"/>
</dbReference>
<feature type="binding site" evidence="14">
    <location>
        <position position="43"/>
    </location>
    <ligand>
        <name>ATP</name>
        <dbReference type="ChEBI" id="CHEBI:30616"/>
    </ligand>
</feature>
<accession>A0A249KUM1</accession>
<evidence type="ECO:0000256" key="10">
    <source>
        <dbReference type="ARBA" id="ARBA00022840"/>
    </source>
</evidence>
<evidence type="ECO:0000313" key="16">
    <source>
        <dbReference type="EMBL" id="ASY20486.1"/>
    </source>
</evidence>
<evidence type="ECO:0000256" key="12">
    <source>
        <dbReference type="ARBA" id="ARBA00048366"/>
    </source>
</evidence>
<keyword evidence="17" id="KW-1185">Reference proteome</keyword>
<dbReference type="InterPro" id="IPR017945">
    <property type="entry name" value="DHBP_synth_RibB-like_a/b_dom"/>
</dbReference>
<feature type="binding site" evidence="14">
    <location>
        <position position="224"/>
    </location>
    <ligand>
        <name>ATP</name>
        <dbReference type="ChEBI" id="CHEBI:30616"/>
    </ligand>
</feature>
<evidence type="ECO:0000259" key="15">
    <source>
        <dbReference type="PROSITE" id="PS51163"/>
    </source>
</evidence>
<dbReference type="NCBIfam" id="TIGR00057">
    <property type="entry name" value="L-threonylcarbamoyladenylate synthase"/>
    <property type="match status" value="1"/>
</dbReference>
<dbReference type="InterPro" id="IPR006070">
    <property type="entry name" value="Sua5-like_dom"/>
</dbReference>
<name>A0A249KUM1_9ACTN</name>
<dbReference type="GO" id="GO:0003725">
    <property type="term" value="F:double-stranded RNA binding"/>
    <property type="evidence" value="ECO:0007669"/>
    <property type="project" value="UniProtKB-UniRule"/>
</dbReference>
<evidence type="ECO:0000256" key="4">
    <source>
        <dbReference type="ARBA" id="ARBA00015492"/>
    </source>
</evidence>
<dbReference type="AlphaFoldDB" id="A0A249KUM1"/>
<dbReference type="InterPro" id="IPR010923">
    <property type="entry name" value="T(6)A37_SUA5"/>
</dbReference>
<protein>
    <recommendedName>
        <fullName evidence="4 13">Threonylcarbamoyl-AMP synthase</fullName>
        <shortName evidence="13">TC-AMP synthase</shortName>
        <ecNumber evidence="3 13">2.7.7.87</ecNumber>
    </recommendedName>
    <alternativeName>
        <fullName evidence="11 13">L-threonylcarbamoyladenylate synthase</fullName>
    </alternativeName>
</protein>
<feature type="binding site" evidence="14">
    <location>
        <position position="132"/>
    </location>
    <ligand>
        <name>ATP</name>
        <dbReference type="ChEBI" id="CHEBI:30616"/>
    </ligand>
</feature>
<comment type="similarity">
    <text evidence="2 13">Belongs to the SUA5 family.</text>
</comment>
<keyword evidence="6 13" id="KW-0808">Transferase</keyword>
<sequence>MLDAAAHLKAGDLVAFPTETVYGLGADASNSKAVSRIYSVKGRPNDHPLIVHIASMDRMGEWASDVPEYAIALARSFWPGPMTLVVHRSRLAADFVTGGQDTVGVRVPNHPVALGLLEAFARIGGSGVAAPSANRFGKVSPTTPKAVLDELSDYLADDDLILDGGACDVGVESTIIDCTGDLPRILRPGAVTVAMIAGATGLDTIEEDMDKSDIRVSGSLDSHYAPAATVVLDQSPLAGQGFIAMSDVATPDGVVRLAAPKSDDEFGRVLYAALRAADEQGLQTVVVNQPPGEGIATAIRDRLKRASNYK</sequence>
<evidence type="ECO:0000256" key="14">
    <source>
        <dbReference type="PIRSR" id="PIRSR004930-1"/>
    </source>
</evidence>
<keyword evidence="9 13" id="KW-0547">Nucleotide-binding</keyword>
<dbReference type="Pfam" id="PF01300">
    <property type="entry name" value="Sua5_yciO_yrdC"/>
    <property type="match status" value="1"/>
</dbReference>
<evidence type="ECO:0000256" key="8">
    <source>
        <dbReference type="ARBA" id="ARBA00022695"/>
    </source>
</evidence>
<feature type="binding site" evidence="14">
    <location>
        <position position="140"/>
    </location>
    <ligand>
        <name>ATP</name>
        <dbReference type="ChEBI" id="CHEBI:30616"/>
    </ligand>
</feature>
<comment type="function">
    <text evidence="13">Required for the formation of a threonylcarbamoyl group on adenosine at position 37 (t(6)A37) in tRNAs that read codons beginning with adenine.</text>
</comment>
<evidence type="ECO:0000256" key="1">
    <source>
        <dbReference type="ARBA" id="ARBA00004496"/>
    </source>
</evidence>
<dbReference type="Gene3D" id="3.40.50.11030">
    <property type="entry name" value="Threonylcarbamoyl-AMP synthase, C-terminal domain"/>
    <property type="match status" value="1"/>
</dbReference>
<dbReference type="PANTHER" id="PTHR17490:SF16">
    <property type="entry name" value="THREONYLCARBAMOYL-AMP SYNTHASE"/>
    <property type="match status" value="1"/>
</dbReference>
<evidence type="ECO:0000256" key="11">
    <source>
        <dbReference type="ARBA" id="ARBA00029774"/>
    </source>
</evidence>
<reference evidence="16 17" key="1">
    <citation type="submission" date="2016-07" db="EMBL/GenBank/DDBJ databases">
        <title>High microdiversification within the ubiquitous acI lineage of Actinobacteria.</title>
        <authorList>
            <person name="Neuenschwander S.M."/>
            <person name="Salcher M."/>
            <person name="Ghai R."/>
            <person name="Pernthaler J."/>
        </authorList>
    </citation>
    <scope>NUCLEOTIDE SEQUENCE [LARGE SCALE GENOMIC DNA]</scope>
    <source>
        <strain evidence="16">MMS-IIA-15</strain>
    </source>
</reference>
<keyword evidence="8 13" id="KW-0548">Nucleotidyltransferase</keyword>
<comment type="catalytic activity">
    <reaction evidence="12 13">
        <text>L-threonine + hydrogencarbonate + ATP = L-threonylcarbamoyladenylate + diphosphate + H2O</text>
        <dbReference type="Rhea" id="RHEA:36407"/>
        <dbReference type="ChEBI" id="CHEBI:15377"/>
        <dbReference type="ChEBI" id="CHEBI:17544"/>
        <dbReference type="ChEBI" id="CHEBI:30616"/>
        <dbReference type="ChEBI" id="CHEBI:33019"/>
        <dbReference type="ChEBI" id="CHEBI:57926"/>
        <dbReference type="ChEBI" id="CHEBI:73682"/>
        <dbReference type="EC" id="2.7.7.87"/>
    </reaction>
</comment>
<comment type="subcellular location">
    <subcellularLocation>
        <location evidence="1 13">Cytoplasm</location>
    </subcellularLocation>
</comment>
<organism evidence="16 17">
    <name type="scientific">Candidatus Planktophila vernalis</name>
    <dbReference type="NCBI Taxonomy" id="1884907"/>
    <lineage>
        <taxon>Bacteria</taxon>
        <taxon>Bacillati</taxon>
        <taxon>Actinomycetota</taxon>
        <taxon>Actinomycetes</taxon>
        <taxon>Candidatus Nanopelagicales</taxon>
        <taxon>Candidatus Nanopelagicaceae</taxon>
        <taxon>Candidatus Planktophila</taxon>
    </lineage>
</organism>
<dbReference type="OrthoDB" id="9814580at2"/>
<dbReference type="EMBL" id="CP016776">
    <property type="protein sequence ID" value="ASY20486.1"/>
    <property type="molecule type" value="Genomic_DNA"/>
</dbReference>
<dbReference type="Pfam" id="PF03481">
    <property type="entry name" value="Sua5_C"/>
    <property type="match status" value="1"/>
</dbReference>
<dbReference type="RefSeq" id="WP_095686333.1">
    <property type="nucleotide sequence ID" value="NZ_CP016776.1"/>
</dbReference>
<dbReference type="PIRSF" id="PIRSF004930">
    <property type="entry name" value="Tln_factor_SUA5"/>
    <property type="match status" value="1"/>
</dbReference>
<dbReference type="GO" id="GO:0005524">
    <property type="term" value="F:ATP binding"/>
    <property type="evidence" value="ECO:0007669"/>
    <property type="project" value="UniProtKB-UniRule"/>
</dbReference>
<dbReference type="GO" id="GO:0000049">
    <property type="term" value="F:tRNA binding"/>
    <property type="evidence" value="ECO:0007669"/>
    <property type="project" value="TreeGrafter"/>
</dbReference>
<evidence type="ECO:0000313" key="17">
    <source>
        <dbReference type="Proteomes" id="UP000217186"/>
    </source>
</evidence>
<dbReference type="SUPFAM" id="SSF55821">
    <property type="entry name" value="YrdC/RibB"/>
    <property type="match status" value="1"/>
</dbReference>
<dbReference type="InterPro" id="IPR005145">
    <property type="entry name" value="Sua5_C"/>
</dbReference>
<dbReference type="PROSITE" id="PS51163">
    <property type="entry name" value="YRDC"/>
    <property type="match status" value="1"/>
</dbReference>
<dbReference type="GO" id="GO:0008033">
    <property type="term" value="P:tRNA processing"/>
    <property type="evidence" value="ECO:0007669"/>
    <property type="project" value="UniProtKB-KW"/>
</dbReference>
<dbReference type="GO" id="GO:0005737">
    <property type="term" value="C:cytoplasm"/>
    <property type="evidence" value="ECO:0007669"/>
    <property type="project" value="UniProtKB-SubCell"/>
</dbReference>
<dbReference type="GO" id="GO:0006450">
    <property type="term" value="P:regulation of translational fidelity"/>
    <property type="evidence" value="ECO:0007669"/>
    <property type="project" value="TreeGrafter"/>
</dbReference>
<feature type="domain" description="YrdC-like" evidence="15">
    <location>
        <begin position="1"/>
        <end position="191"/>
    </location>
</feature>